<dbReference type="PANTHER" id="PTHR30024:SF47">
    <property type="entry name" value="TAURINE-BINDING PERIPLASMIC PROTEIN"/>
    <property type="match status" value="1"/>
</dbReference>
<dbReference type="Gene3D" id="3.40.190.10">
    <property type="entry name" value="Periplasmic binding protein-like II"/>
    <property type="match status" value="2"/>
</dbReference>
<keyword evidence="7" id="KW-1185">Reference proteome</keyword>
<dbReference type="AlphaFoldDB" id="A0A5B0DY51"/>
<dbReference type="OrthoDB" id="174578at2"/>
<feature type="chain" id="PRO_5023075947" evidence="4">
    <location>
        <begin position="26"/>
        <end position="323"/>
    </location>
</feature>
<protein>
    <submittedName>
        <fullName evidence="6">ABC transporter substrate-binding protein</fullName>
    </submittedName>
</protein>
<evidence type="ECO:0000256" key="3">
    <source>
        <dbReference type="ARBA" id="ARBA00022729"/>
    </source>
</evidence>
<feature type="domain" description="SsuA/THI5-like" evidence="5">
    <location>
        <begin position="47"/>
        <end position="242"/>
    </location>
</feature>
<proteinExistence type="inferred from homology"/>
<dbReference type="PANTHER" id="PTHR30024">
    <property type="entry name" value="ALIPHATIC SULFONATES-BINDING PROTEIN-RELATED"/>
    <property type="match status" value="1"/>
</dbReference>
<dbReference type="InterPro" id="IPR015168">
    <property type="entry name" value="SsuA/THI5"/>
</dbReference>
<feature type="signal peptide" evidence="4">
    <location>
        <begin position="1"/>
        <end position="25"/>
    </location>
</feature>
<dbReference type="Proteomes" id="UP000324738">
    <property type="component" value="Unassembled WGS sequence"/>
</dbReference>
<accession>A0A5B0DY51</accession>
<reference evidence="6 7" key="1">
    <citation type="submission" date="2019-08" db="EMBL/GenBank/DDBJ databases">
        <title>Aureimonas fodiniaquatilis sp. nov., isolated from a coal mine wastewater.</title>
        <authorList>
            <person name="Kim W."/>
        </authorList>
    </citation>
    <scope>NUCLEOTIDE SEQUENCE [LARGE SCALE GENOMIC DNA]</scope>
    <source>
        <strain evidence="6 7">CAU 1482</strain>
    </source>
</reference>
<evidence type="ECO:0000259" key="5">
    <source>
        <dbReference type="Pfam" id="PF09084"/>
    </source>
</evidence>
<evidence type="ECO:0000313" key="7">
    <source>
        <dbReference type="Proteomes" id="UP000324738"/>
    </source>
</evidence>
<evidence type="ECO:0000313" key="6">
    <source>
        <dbReference type="EMBL" id="KAA0971747.1"/>
    </source>
</evidence>
<dbReference type="Pfam" id="PF09084">
    <property type="entry name" value="NMT1"/>
    <property type="match status" value="1"/>
</dbReference>
<dbReference type="RefSeq" id="WP_149296748.1">
    <property type="nucleotide sequence ID" value="NZ_VTWH01000001.1"/>
</dbReference>
<comment type="similarity">
    <text evidence="2">Belongs to the bacterial solute-binding protein SsuA/TauA family.</text>
</comment>
<name>A0A5B0DY51_9HYPH</name>
<dbReference type="SUPFAM" id="SSF53850">
    <property type="entry name" value="Periplasmic binding protein-like II"/>
    <property type="match status" value="1"/>
</dbReference>
<organism evidence="6 7">
    <name type="scientific">Aureimonas fodinaquatilis</name>
    <dbReference type="NCBI Taxonomy" id="2565783"/>
    <lineage>
        <taxon>Bacteria</taxon>
        <taxon>Pseudomonadati</taxon>
        <taxon>Pseudomonadota</taxon>
        <taxon>Alphaproteobacteria</taxon>
        <taxon>Hyphomicrobiales</taxon>
        <taxon>Aurantimonadaceae</taxon>
        <taxon>Aureimonas</taxon>
    </lineage>
</organism>
<dbReference type="GO" id="GO:0042597">
    <property type="term" value="C:periplasmic space"/>
    <property type="evidence" value="ECO:0007669"/>
    <property type="project" value="UniProtKB-SubCell"/>
</dbReference>
<evidence type="ECO:0000256" key="4">
    <source>
        <dbReference type="SAM" id="SignalP"/>
    </source>
</evidence>
<gene>
    <name evidence="6" type="ORF">FPY71_01035</name>
</gene>
<sequence>MRPFKFITACFAAATIAFASPAAIAQEKHQVRVAMLGPSSLLWLHAIAKDQGFYDAHNIEVQELIASTSPALLQAVSSGSVEAGVSVADLAMRAIDQNAPIIISGAVLGKSILRFVGGKGVETVADIDGRPVTAGGVQGGTANLLRYLMNENGADGTGAQLVAMANSRDRIVAMQNGQVAASLLIAPFDSMAQRDGMKVLGDYTEDYLQTPLILNTAWAKDNREAAIGITQATRDAANWIYDPANKEKAIDILAAYTNVDRALCEESYAFIVEQQKAIGAGLEVTAASLENLMKISDAVGASRESDQTFDLSRYYDPSYLAGN</sequence>
<comment type="subcellular location">
    <subcellularLocation>
        <location evidence="1">Periplasm</location>
    </subcellularLocation>
</comment>
<keyword evidence="3 4" id="KW-0732">Signal</keyword>
<comment type="caution">
    <text evidence="6">The sequence shown here is derived from an EMBL/GenBank/DDBJ whole genome shotgun (WGS) entry which is preliminary data.</text>
</comment>
<evidence type="ECO:0000256" key="1">
    <source>
        <dbReference type="ARBA" id="ARBA00004418"/>
    </source>
</evidence>
<evidence type="ECO:0000256" key="2">
    <source>
        <dbReference type="ARBA" id="ARBA00010742"/>
    </source>
</evidence>
<dbReference type="EMBL" id="VTWH01000001">
    <property type="protein sequence ID" value="KAA0971747.1"/>
    <property type="molecule type" value="Genomic_DNA"/>
</dbReference>